<dbReference type="InParanoid" id="A0A177CM79"/>
<accession>A0A177CM79</accession>
<evidence type="ECO:0000259" key="4">
    <source>
        <dbReference type="Pfam" id="PF02894"/>
    </source>
</evidence>
<dbReference type="SUPFAM" id="SSF51735">
    <property type="entry name" value="NAD(P)-binding Rossmann-fold domains"/>
    <property type="match status" value="1"/>
</dbReference>
<dbReference type="InterPro" id="IPR051317">
    <property type="entry name" value="Gfo/Idh/MocA_oxidoreduct"/>
</dbReference>
<dbReference type="GeneID" id="28758894"/>
<feature type="domain" description="Gfo/Idh/MocA-like oxidoreductase N-terminal" evidence="3">
    <location>
        <begin position="4"/>
        <end position="130"/>
    </location>
</feature>
<dbReference type="GO" id="GO:0000166">
    <property type="term" value="F:nucleotide binding"/>
    <property type="evidence" value="ECO:0007669"/>
    <property type="project" value="InterPro"/>
</dbReference>
<dbReference type="Gene3D" id="3.40.50.720">
    <property type="entry name" value="NAD(P)-binding Rossmann-like Domain"/>
    <property type="match status" value="1"/>
</dbReference>
<dbReference type="Pfam" id="PF01408">
    <property type="entry name" value="GFO_IDH_MocA"/>
    <property type="match status" value="1"/>
</dbReference>
<dbReference type="PANTHER" id="PTHR43708:SF5">
    <property type="entry name" value="CONSERVED EXPRESSED OXIDOREDUCTASE (EUROFUNG)-RELATED"/>
    <property type="match status" value="1"/>
</dbReference>
<dbReference type="Pfam" id="PF02894">
    <property type="entry name" value="GFO_IDH_MocA_C"/>
    <property type="match status" value="1"/>
</dbReference>
<gene>
    <name evidence="5" type="ORF">CC84DRAFT_1114858</name>
</gene>
<evidence type="ECO:0000256" key="1">
    <source>
        <dbReference type="ARBA" id="ARBA00010928"/>
    </source>
</evidence>
<keyword evidence="6" id="KW-1185">Reference proteome</keyword>
<comment type="similarity">
    <text evidence="1">Belongs to the Gfo/Idh/MocA family.</text>
</comment>
<name>A0A177CM79_9PLEO</name>
<dbReference type="STRING" id="1460663.A0A177CM79"/>
<proteinExistence type="inferred from homology"/>
<dbReference type="RefSeq" id="XP_018038771.1">
    <property type="nucleotide sequence ID" value="XM_018175408.1"/>
</dbReference>
<dbReference type="AlphaFoldDB" id="A0A177CM79"/>
<evidence type="ECO:0000313" key="6">
    <source>
        <dbReference type="Proteomes" id="UP000077069"/>
    </source>
</evidence>
<sequence length="385" mass="42966">MAPIKVGILGYGFASKSFHLPFIRALPSSYTVTAILQRAEAPSDPSSAAKGSHCTVDFPDIKHYRKAEDFFADAEIDFVVVATHADTHALFAEQAMRAGKNVIVDKPFARSTAEADSVIKVAKETGRIVTCFQNRRWDGDFLTLRALLENSMLGTPVEAIIHYDFDRAPWLHRMTAKEYTPGSGHLYGLGTHSLDQAFTLFGRPAHVTAFLRSQRAVENPDAPSAVEDSFTVILQYGGPQKDLLVTVKTAVVSPMDKQLKYWIRGTKSSYTKCQQRSTCPQEESISANLAPTDADFAREDDRFRGTLASYEQVDEKIQSFDEASQRWVGRVPNVRGRWMGLYENVAGYIRGEGELEVKVEDVRDVLRCIELARESSEKGMTVAWR</sequence>
<dbReference type="InterPro" id="IPR004104">
    <property type="entry name" value="Gfo/Idh/MocA-like_OxRdtase_C"/>
</dbReference>
<reference evidence="5 6" key="1">
    <citation type="submission" date="2016-05" db="EMBL/GenBank/DDBJ databases">
        <title>Comparative analysis of secretome profiles of manganese(II)-oxidizing ascomycete fungi.</title>
        <authorList>
            <consortium name="DOE Joint Genome Institute"/>
            <person name="Zeiner C.A."/>
            <person name="Purvine S.O."/>
            <person name="Zink E.M."/>
            <person name="Wu S."/>
            <person name="Pasa-Tolic L."/>
            <person name="Chaput D.L."/>
            <person name="Haridas S."/>
            <person name="Grigoriev I.V."/>
            <person name="Santelli C.M."/>
            <person name="Hansel C.M."/>
        </authorList>
    </citation>
    <scope>NUCLEOTIDE SEQUENCE [LARGE SCALE GENOMIC DNA]</scope>
    <source>
        <strain evidence="5 6">AP3s5-JAC2a</strain>
    </source>
</reference>
<dbReference type="InterPro" id="IPR000683">
    <property type="entry name" value="Gfo/Idh/MocA-like_OxRdtase_N"/>
</dbReference>
<dbReference type="Proteomes" id="UP000077069">
    <property type="component" value="Unassembled WGS sequence"/>
</dbReference>
<evidence type="ECO:0000313" key="5">
    <source>
        <dbReference type="EMBL" id="OAG08406.1"/>
    </source>
</evidence>
<dbReference type="GO" id="GO:0016491">
    <property type="term" value="F:oxidoreductase activity"/>
    <property type="evidence" value="ECO:0007669"/>
    <property type="project" value="UniProtKB-KW"/>
</dbReference>
<dbReference type="EMBL" id="KV441550">
    <property type="protein sequence ID" value="OAG08406.1"/>
    <property type="molecule type" value="Genomic_DNA"/>
</dbReference>
<organism evidence="5 6">
    <name type="scientific">Paraphaeosphaeria sporulosa</name>
    <dbReference type="NCBI Taxonomy" id="1460663"/>
    <lineage>
        <taxon>Eukaryota</taxon>
        <taxon>Fungi</taxon>
        <taxon>Dikarya</taxon>
        <taxon>Ascomycota</taxon>
        <taxon>Pezizomycotina</taxon>
        <taxon>Dothideomycetes</taxon>
        <taxon>Pleosporomycetidae</taxon>
        <taxon>Pleosporales</taxon>
        <taxon>Massarineae</taxon>
        <taxon>Didymosphaeriaceae</taxon>
        <taxon>Paraphaeosphaeria</taxon>
    </lineage>
</organism>
<dbReference type="PANTHER" id="PTHR43708">
    <property type="entry name" value="CONSERVED EXPRESSED OXIDOREDUCTASE (EUROFUNG)"/>
    <property type="match status" value="1"/>
</dbReference>
<evidence type="ECO:0000259" key="3">
    <source>
        <dbReference type="Pfam" id="PF01408"/>
    </source>
</evidence>
<dbReference type="Gene3D" id="3.30.360.10">
    <property type="entry name" value="Dihydrodipicolinate Reductase, domain 2"/>
    <property type="match status" value="1"/>
</dbReference>
<dbReference type="InterPro" id="IPR036291">
    <property type="entry name" value="NAD(P)-bd_dom_sf"/>
</dbReference>
<dbReference type="OrthoDB" id="6417021at2759"/>
<protein>
    <submittedName>
        <fullName evidence="5">Oxidoreductase</fullName>
    </submittedName>
</protein>
<keyword evidence="2" id="KW-0560">Oxidoreductase</keyword>
<evidence type="ECO:0000256" key="2">
    <source>
        <dbReference type="ARBA" id="ARBA00023002"/>
    </source>
</evidence>
<feature type="domain" description="Gfo/Idh/MocA-like oxidoreductase C-terminal" evidence="4">
    <location>
        <begin position="145"/>
        <end position="383"/>
    </location>
</feature>